<dbReference type="PANTHER" id="PTHR46064">
    <property type="entry name" value="QUEUINE TRNA-RIBOSYLTRANSFERASE ACCESSORY SUBUNIT 2"/>
    <property type="match status" value="1"/>
</dbReference>
<dbReference type="EMBL" id="JBBNAE010000009">
    <property type="protein sequence ID" value="KAK9095862.1"/>
    <property type="molecule type" value="Genomic_DNA"/>
</dbReference>
<keyword evidence="2 5" id="KW-0819">tRNA processing</keyword>
<keyword evidence="8" id="KW-1185">Reference proteome</keyword>
<dbReference type="NCBIfam" id="TIGR00449">
    <property type="entry name" value="tgt_general"/>
    <property type="match status" value="1"/>
</dbReference>
<protein>
    <recommendedName>
        <fullName evidence="5">Queuine tRNA-ribosyltransferase accessory subunit 2</fullName>
    </recommendedName>
    <alternativeName>
        <fullName evidence="5">Queuine tRNA-ribosyltransferase domain-containing protein 1</fullName>
    </alternativeName>
</protein>
<comment type="similarity">
    <text evidence="5">Belongs to the queuine tRNA-ribosyltransferase family. QTRT2 subfamily.</text>
</comment>
<dbReference type="InterPro" id="IPR002616">
    <property type="entry name" value="tRNA_ribo_trans-like"/>
</dbReference>
<feature type="binding site" evidence="5">
    <location>
        <position position="357"/>
    </location>
    <ligand>
        <name>Zn(2+)</name>
        <dbReference type="ChEBI" id="CHEBI:29105"/>
    </ligand>
</feature>
<evidence type="ECO:0000256" key="4">
    <source>
        <dbReference type="ARBA" id="ARBA00022833"/>
    </source>
</evidence>
<name>A0AAP0HSS7_9MAGN</name>
<gene>
    <name evidence="7" type="ORF">Sjap_021359</name>
</gene>
<keyword evidence="3 5" id="KW-0479">Metal-binding</keyword>
<evidence type="ECO:0000259" key="6">
    <source>
        <dbReference type="Pfam" id="PF01702"/>
    </source>
</evidence>
<proteinExistence type="inferred from homology"/>
<evidence type="ECO:0000313" key="8">
    <source>
        <dbReference type="Proteomes" id="UP001417504"/>
    </source>
</evidence>
<organism evidence="7 8">
    <name type="scientific">Stephania japonica</name>
    <dbReference type="NCBI Taxonomy" id="461633"/>
    <lineage>
        <taxon>Eukaryota</taxon>
        <taxon>Viridiplantae</taxon>
        <taxon>Streptophyta</taxon>
        <taxon>Embryophyta</taxon>
        <taxon>Tracheophyta</taxon>
        <taxon>Spermatophyta</taxon>
        <taxon>Magnoliopsida</taxon>
        <taxon>Ranunculales</taxon>
        <taxon>Menispermaceae</taxon>
        <taxon>Menispermoideae</taxon>
        <taxon>Cissampelideae</taxon>
        <taxon>Stephania</taxon>
    </lineage>
</organism>
<reference evidence="7 8" key="1">
    <citation type="submission" date="2024-01" db="EMBL/GenBank/DDBJ databases">
        <title>Genome assemblies of Stephania.</title>
        <authorList>
            <person name="Yang L."/>
        </authorList>
    </citation>
    <scope>NUCLEOTIDE SEQUENCE [LARGE SCALE GENOMIC DNA]</scope>
    <source>
        <strain evidence="7">QJT</strain>
        <tissue evidence="7">Leaf</tissue>
    </source>
</reference>
<comment type="cofactor">
    <cofactor evidence="5">
        <name>Zn(2+)</name>
        <dbReference type="ChEBI" id="CHEBI:29105"/>
    </cofactor>
    <text evidence="5">Binds 1 zinc ion per subunit.</text>
</comment>
<evidence type="ECO:0000256" key="1">
    <source>
        <dbReference type="ARBA" id="ARBA00022490"/>
    </source>
</evidence>
<dbReference type="FunFam" id="3.20.20.105:FF:000003">
    <property type="entry name" value="Queuine tRNA-ribosyltransferase accessory subunit 2"/>
    <property type="match status" value="1"/>
</dbReference>
<dbReference type="Gene3D" id="3.20.20.105">
    <property type="entry name" value="Queuine tRNA-ribosyltransferase-like"/>
    <property type="match status" value="1"/>
</dbReference>
<evidence type="ECO:0000256" key="5">
    <source>
        <dbReference type="HAMAP-Rule" id="MF_03043"/>
    </source>
</evidence>
<evidence type="ECO:0000256" key="3">
    <source>
        <dbReference type="ARBA" id="ARBA00022723"/>
    </source>
</evidence>
<comment type="caution">
    <text evidence="7">The sequence shown here is derived from an EMBL/GenBank/DDBJ whole genome shotgun (WGS) entry which is preliminary data.</text>
</comment>
<feature type="domain" description="tRNA-guanine(15) transglycosylase-like" evidence="6">
    <location>
        <begin position="52"/>
        <end position="420"/>
    </location>
</feature>
<feature type="binding site" evidence="5">
    <location>
        <position position="388"/>
    </location>
    <ligand>
        <name>Zn(2+)</name>
        <dbReference type="ChEBI" id="CHEBI:29105"/>
    </ligand>
</feature>
<keyword evidence="1 5" id="KW-0963">Cytoplasm</keyword>
<dbReference type="AlphaFoldDB" id="A0AAP0HSS7"/>
<dbReference type="HAMAP" id="MF_03043">
    <property type="entry name" value="QTRT2"/>
    <property type="match status" value="1"/>
</dbReference>
<accession>A0AAP0HSS7</accession>
<dbReference type="InterPro" id="IPR028592">
    <property type="entry name" value="QTRTD1"/>
</dbReference>
<dbReference type="PANTHER" id="PTHR46064:SF1">
    <property type="entry name" value="QUEUINE TRNA-RIBOSYLTRANSFERASE ACCESSORY SUBUNIT 2"/>
    <property type="match status" value="1"/>
</dbReference>
<dbReference type="SUPFAM" id="SSF51713">
    <property type="entry name" value="tRNA-guanine transglycosylase"/>
    <property type="match status" value="1"/>
</dbReference>
<comment type="subcellular location">
    <subcellularLocation>
        <location evidence="5">Cytoplasm</location>
    </subcellularLocation>
</comment>
<dbReference type="InterPro" id="IPR036511">
    <property type="entry name" value="TGT-like_sf"/>
</dbReference>
<feature type="binding site" evidence="5">
    <location>
        <position position="359"/>
    </location>
    <ligand>
        <name>Zn(2+)</name>
        <dbReference type="ChEBI" id="CHEBI:29105"/>
    </ligand>
</feature>
<comment type="function">
    <text evidence="5">Non-catalytic subunit of the queuine tRNA-ribosyltransferase (TGT) that catalyzes the base-exchange of a guanine (G) residue with queuine (Q) at position 34 (anticodon wobble position) in tRNAs with GU(N) anticodons (tRNA-Asp, -Asn, -His and -Tyr), resulting in the hypermodified nucleoside queuosine (7-(((4,5-cis-dihydroxy-2-cyclopenten-1-yl)amino)methyl)-7-deazaguanosine).</text>
</comment>
<evidence type="ECO:0000256" key="2">
    <source>
        <dbReference type="ARBA" id="ARBA00022694"/>
    </source>
</evidence>
<feature type="binding site" evidence="5">
    <location>
        <position position="362"/>
    </location>
    <ligand>
        <name>Zn(2+)</name>
        <dbReference type="ChEBI" id="CHEBI:29105"/>
    </ligand>
</feature>
<evidence type="ECO:0000313" key="7">
    <source>
        <dbReference type="EMBL" id="KAK9095862.1"/>
    </source>
</evidence>
<dbReference type="GO" id="GO:0046872">
    <property type="term" value="F:metal ion binding"/>
    <property type="evidence" value="ECO:0007669"/>
    <property type="project" value="UniProtKB-KW"/>
</dbReference>
<comment type="subunit">
    <text evidence="5">Heterodimer of a catalytic subunit and an accessory subunit.</text>
</comment>
<dbReference type="Proteomes" id="UP001417504">
    <property type="component" value="Unassembled WGS sequence"/>
</dbReference>
<sequence length="431" mass="47935">MLGLLCELVVGRLSMLPILNNLANRAWPKTGEREAEAAMKFGIKAWRNGGRERVGSLDLCNNNNAIETPALVLTTRKGLPTYISPDLLPFVASSDSCLLHASPLHFLETASPKTISNIGGLHQLVSLHDYSFTAAPRDSILCLPEYESTNKMGASFETTCGRRLIKPAEYMELVSALNPNLWATLADEVPAWVSEKRNKTSVDRTVRWLDECMALDKVGSRNVLGAIVGGSSIEQRIRCAQEVTRRNVSGYWLGGFGLGETMDERTALLCAVTDILPKERPRQISGLDLPEEVLEGVASGIDLFDSTYIYHLTLGGCALTFPLNRSERHISDAGNDIKINLKATMYRKDTSPIIDDCQCYTCQNHTRAYINHLLNVHEMLAQILLEIHNTHHYLGFFRAIREAIKEGQFDLFHENFVESRHDHLTAVAANS</sequence>
<dbReference type="InterPro" id="IPR050852">
    <property type="entry name" value="Queuine_tRNA-ribosyltrfase"/>
</dbReference>
<dbReference type="GO" id="GO:0008479">
    <property type="term" value="F:tRNA-guanosine(34) queuine transglycosylase activity"/>
    <property type="evidence" value="ECO:0007669"/>
    <property type="project" value="UniProtKB-UniRule"/>
</dbReference>
<dbReference type="Pfam" id="PF01702">
    <property type="entry name" value="TGT"/>
    <property type="match status" value="1"/>
</dbReference>
<keyword evidence="4 5" id="KW-0862">Zinc</keyword>
<dbReference type="GO" id="GO:0006400">
    <property type="term" value="P:tRNA modification"/>
    <property type="evidence" value="ECO:0007669"/>
    <property type="project" value="InterPro"/>
</dbReference>
<dbReference type="GO" id="GO:0005737">
    <property type="term" value="C:cytoplasm"/>
    <property type="evidence" value="ECO:0007669"/>
    <property type="project" value="UniProtKB-SubCell"/>
</dbReference>